<comment type="caution">
    <text evidence="1">The sequence shown here is derived from an EMBL/GenBank/DDBJ whole genome shotgun (WGS) entry which is preliminary data.</text>
</comment>
<keyword evidence="2" id="KW-1185">Reference proteome</keyword>
<protein>
    <submittedName>
        <fullName evidence="1">Uncharacterized protein</fullName>
    </submittedName>
</protein>
<accession>A0AAV4P2N7</accession>
<sequence>MTSAPKSNTPVFPDGSRPLIKLGMGLLPCCHGWGGGALTKWKITPKGSNEIKVGHRTLFFCFSGEIVLWKWIVKCFSGPHFSFVFPSGSNAAW</sequence>
<dbReference type="AlphaFoldDB" id="A0AAV4P2N7"/>
<name>A0AAV4P2N7_CAEEX</name>
<evidence type="ECO:0000313" key="2">
    <source>
        <dbReference type="Proteomes" id="UP001054945"/>
    </source>
</evidence>
<gene>
    <name evidence="1" type="ORF">CEXT_282791</name>
</gene>
<organism evidence="1 2">
    <name type="scientific">Caerostris extrusa</name>
    <name type="common">Bark spider</name>
    <name type="synonym">Caerostris bankana</name>
    <dbReference type="NCBI Taxonomy" id="172846"/>
    <lineage>
        <taxon>Eukaryota</taxon>
        <taxon>Metazoa</taxon>
        <taxon>Ecdysozoa</taxon>
        <taxon>Arthropoda</taxon>
        <taxon>Chelicerata</taxon>
        <taxon>Arachnida</taxon>
        <taxon>Araneae</taxon>
        <taxon>Araneomorphae</taxon>
        <taxon>Entelegynae</taxon>
        <taxon>Araneoidea</taxon>
        <taxon>Araneidae</taxon>
        <taxon>Caerostris</taxon>
    </lineage>
</organism>
<reference evidence="1 2" key="1">
    <citation type="submission" date="2021-06" db="EMBL/GenBank/DDBJ databases">
        <title>Caerostris extrusa draft genome.</title>
        <authorList>
            <person name="Kono N."/>
            <person name="Arakawa K."/>
        </authorList>
    </citation>
    <scope>NUCLEOTIDE SEQUENCE [LARGE SCALE GENOMIC DNA]</scope>
</reference>
<evidence type="ECO:0000313" key="1">
    <source>
        <dbReference type="EMBL" id="GIX90288.1"/>
    </source>
</evidence>
<dbReference type="EMBL" id="BPLR01003928">
    <property type="protein sequence ID" value="GIX90288.1"/>
    <property type="molecule type" value="Genomic_DNA"/>
</dbReference>
<proteinExistence type="predicted"/>
<dbReference type="Proteomes" id="UP001054945">
    <property type="component" value="Unassembled WGS sequence"/>
</dbReference>